<dbReference type="SUPFAM" id="SSF48576">
    <property type="entry name" value="Terpenoid synthases"/>
    <property type="match status" value="1"/>
</dbReference>
<evidence type="ECO:0000313" key="1">
    <source>
        <dbReference type="EMBL" id="GAI15188.1"/>
    </source>
</evidence>
<reference evidence="1" key="1">
    <citation type="journal article" date="2014" name="Front. Microbiol.">
        <title>High frequency of phylogenetically diverse reductive dehalogenase-homologous genes in deep subseafloor sedimentary metagenomes.</title>
        <authorList>
            <person name="Kawai M."/>
            <person name="Futagami T."/>
            <person name="Toyoda A."/>
            <person name="Takaki Y."/>
            <person name="Nishi S."/>
            <person name="Hori S."/>
            <person name="Arai W."/>
            <person name="Tsubouchi T."/>
            <person name="Morono Y."/>
            <person name="Uchiyama I."/>
            <person name="Ito T."/>
            <person name="Fujiyama A."/>
            <person name="Inagaki F."/>
            <person name="Takami H."/>
        </authorList>
    </citation>
    <scope>NUCLEOTIDE SEQUENCE</scope>
    <source>
        <strain evidence="1">Expedition CK06-06</strain>
    </source>
</reference>
<comment type="caution">
    <text evidence="1">The sequence shown here is derived from an EMBL/GenBank/DDBJ whole genome shotgun (WGS) entry which is preliminary data.</text>
</comment>
<organism evidence="1">
    <name type="scientific">marine sediment metagenome</name>
    <dbReference type="NCBI Taxonomy" id="412755"/>
    <lineage>
        <taxon>unclassified sequences</taxon>
        <taxon>metagenomes</taxon>
        <taxon>ecological metagenomes</taxon>
    </lineage>
</organism>
<dbReference type="InterPro" id="IPR000092">
    <property type="entry name" value="Polyprenyl_synt"/>
</dbReference>
<dbReference type="Pfam" id="PF00348">
    <property type="entry name" value="polyprenyl_synt"/>
    <property type="match status" value="1"/>
</dbReference>
<gene>
    <name evidence="1" type="ORF">S06H3_16163</name>
</gene>
<dbReference type="Gene3D" id="1.10.600.10">
    <property type="entry name" value="Farnesyl Diphosphate Synthase"/>
    <property type="match status" value="1"/>
</dbReference>
<dbReference type="GO" id="GO:0004659">
    <property type="term" value="F:prenyltransferase activity"/>
    <property type="evidence" value="ECO:0007669"/>
    <property type="project" value="InterPro"/>
</dbReference>
<protein>
    <recommendedName>
        <fullName evidence="2">Polyprenyl synthetase</fullName>
    </recommendedName>
</protein>
<name>X1L806_9ZZZZ</name>
<dbReference type="InterPro" id="IPR008949">
    <property type="entry name" value="Isoprenoid_synthase_dom_sf"/>
</dbReference>
<evidence type="ECO:0008006" key="2">
    <source>
        <dbReference type="Google" id="ProtNLM"/>
    </source>
</evidence>
<dbReference type="GO" id="GO:0008299">
    <property type="term" value="P:isoprenoid biosynthetic process"/>
    <property type="evidence" value="ECO:0007669"/>
    <property type="project" value="InterPro"/>
</dbReference>
<proteinExistence type="predicted"/>
<dbReference type="AlphaFoldDB" id="X1L806"/>
<feature type="non-terminal residue" evidence="1">
    <location>
        <position position="78"/>
    </location>
</feature>
<sequence length="78" mass="8978">MKLEEIYGPIRNQLRMVDKELKSKLHSENELVQQINKYILDMPGKYLRPALVLLSARTGNYRGDKDIPVATAVEIIHT</sequence>
<dbReference type="EMBL" id="BARV01007985">
    <property type="protein sequence ID" value="GAI15188.1"/>
    <property type="molecule type" value="Genomic_DNA"/>
</dbReference>
<accession>X1L806</accession>